<dbReference type="Proteomes" id="UP001218362">
    <property type="component" value="Chromosome"/>
</dbReference>
<evidence type="ECO:0000313" key="5">
    <source>
        <dbReference type="EMBL" id="WEK45951.1"/>
    </source>
</evidence>
<dbReference type="GO" id="GO:0003700">
    <property type="term" value="F:DNA-binding transcription factor activity"/>
    <property type="evidence" value="ECO:0007669"/>
    <property type="project" value="InterPro"/>
</dbReference>
<dbReference type="KEGG" id="acob:P0Y56_13070"/>
<dbReference type="InterPro" id="IPR036388">
    <property type="entry name" value="WH-like_DNA-bd_sf"/>
</dbReference>
<reference evidence="5" key="1">
    <citation type="submission" date="2023-03" db="EMBL/GenBank/DDBJ databases">
        <title>Andean soil-derived lignocellulolytic bacterial consortium as a source of novel taxa and putative plastic-active enzymes.</title>
        <authorList>
            <person name="Diaz-Garcia L."/>
            <person name="Chuvochina M."/>
            <person name="Feuerriegel G."/>
            <person name="Bunk B."/>
            <person name="Sproer C."/>
            <person name="Streit W.R."/>
            <person name="Rodriguez L.M."/>
            <person name="Overmann J."/>
            <person name="Jimenez D.J."/>
        </authorList>
    </citation>
    <scope>NUCLEOTIDE SEQUENCE</scope>
    <source>
        <strain evidence="5">MAG 26</strain>
    </source>
</reference>
<dbReference type="InterPro" id="IPR000835">
    <property type="entry name" value="HTH_MarR-typ"/>
</dbReference>
<dbReference type="GO" id="GO:0003677">
    <property type="term" value="F:DNA binding"/>
    <property type="evidence" value="ECO:0007669"/>
    <property type="project" value="UniProtKB-KW"/>
</dbReference>
<dbReference type="SMART" id="SM00347">
    <property type="entry name" value="HTH_MARR"/>
    <property type="match status" value="1"/>
</dbReference>
<evidence type="ECO:0000313" key="6">
    <source>
        <dbReference type="Proteomes" id="UP001218362"/>
    </source>
</evidence>
<dbReference type="EMBL" id="CP119316">
    <property type="protein sequence ID" value="WEK45951.1"/>
    <property type="molecule type" value="Genomic_DNA"/>
</dbReference>
<evidence type="ECO:0000256" key="3">
    <source>
        <dbReference type="ARBA" id="ARBA00023163"/>
    </source>
</evidence>
<evidence type="ECO:0000259" key="4">
    <source>
        <dbReference type="PROSITE" id="PS50995"/>
    </source>
</evidence>
<keyword evidence="1" id="KW-0805">Transcription regulation</keyword>
<dbReference type="PANTHER" id="PTHR33164">
    <property type="entry name" value="TRANSCRIPTIONAL REGULATOR, MARR FAMILY"/>
    <property type="match status" value="1"/>
</dbReference>
<proteinExistence type="predicted"/>
<dbReference type="AlphaFoldDB" id="A0AAJ5X7F9"/>
<dbReference type="SUPFAM" id="SSF46785">
    <property type="entry name" value="Winged helix' DNA-binding domain"/>
    <property type="match status" value="1"/>
</dbReference>
<dbReference type="Gene3D" id="1.10.10.10">
    <property type="entry name" value="Winged helix-like DNA-binding domain superfamily/Winged helix DNA-binding domain"/>
    <property type="match status" value="1"/>
</dbReference>
<dbReference type="PRINTS" id="PR00598">
    <property type="entry name" value="HTHMARR"/>
</dbReference>
<evidence type="ECO:0000256" key="2">
    <source>
        <dbReference type="ARBA" id="ARBA00023125"/>
    </source>
</evidence>
<dbReference type="PROSITE" id="PS50995">
    <property type="entry name" value="HTH_MARR_2"/>
    <property type="match status" value="1"/>
</dbReference>
<dbReference type="InterPro" id="IPR036390">
    <property type="entry name" value="WH_DNA-bd_sf"/>
</dbReference>
<dbReference type="Pfam" id="PF01047">
    <property type="entry name" value="MarR"/>
    <property type="match status" value="1"/>
</dbReference>
<protein>
    <submittedName>
        <fullName evidence="5">MarR family transcriptional regulator</fullName>
    </submittedName>
</protein>
<sequence length="167" mass="18833">MADVKPLRGRNSFELYREGNTHPEIRLTIALVLAGRRWRTLLDEKFRPLNQSAARMEALAAIINSPPLSAQVDIAKRLRIEGPTLTRMLDALEADGLVQRLPDPADRRTKQLKVTPAGEAALKDMFDIADELRNRLFEDYTDEQIDLMNELCWGVVNKLADGLPPCV</sequence>
<evidence type="ECO:0000256" key="1">
    <source>
        <dbReference type="ARBA" id="ARBA00023015"/>
    </source>
</evidence>
<feature type="domain" description="HTH marR-type" evidence="4">
    <location>
        <begin position="24"/>
        <end position="157"/>
    </location>
</feature>
<dbReference type="InterPro" id="IPR023187">
    <property type="entry name" value="Tscrpt_reg_MarR-type_CS"/>
</dbReference>
<dbReference type="GO" id="GO:0006950">
    <property type="term" value="P:response to stress"/>
    <property type="evidence" value="ECO:0007669"/>
    <property type="project" value="TreeGrafter"/>
</dbReference>
<dbReference type="InterPro" id="IPR039422">
    <property type="entry name" value="MarR/SlyA-like"/>
</dbReference>
<dbReference type="PANTHER" id="PTHR33164:SF64">
    <property type="entry name" value="TRANSCRIPTIONAL REGULATOR SLYA"/>
    <property type="match status" value="1"/>
</dbReference>
<gene>
    <name evidence="5" type="ORF">P0Y56_13070</name>
</gene>
<keyword evidence="3" id="KW-0804">Transcription</keyword>
<organism evidence="5 6">
    <name type="scientific">Candidatus Andeanibacterium colombiense</name>
    <dbReference type="NCBI Taxonomy" id="3121345"/>
    <lineage>
        <taxon>Bacteria</taxon>
        <taxon>Pseudomonadati</taxon>
        <taxon>Pseudomonadota</taxon>
        <taxon>Alphaproteobacteria</taxon>
        <taxon>Sphingomonadales</taxon>
        <taxon>Sphingomonadaceae</taxon>
        <taxon>Candidatus Andeanibacterium</taxon>
    </lineage>
</organism>
<keyword evidence="2" id="KW-0238">DNA-binding</keyword>
<name>A0AAJ5X7F9_9SPHN</name>
<accession>A0AAJ5X7F9</accession>
<dbReference type="PROSITE" id="PS01117">
    <property type="entry name" value="HTH_MARR_1"/>
    <property type="match status" value="1"/>
</dbReference>